<dbReference type="EMBL" id="LT853695">
    <property type="protein sequence ID" value="SMQ49728.1"/>
    <property type="molecule type" value="Genomic_DNA"/>
</dbReference>
<protein>
    <recommendedName>
        <fullName evidence="5">Endo-1,3(4)-beta-glucanase 1 carbohydrate binding domain-containing protein</fullName>
    </recommendedName>
</protein>
<sequence>MSPPSLALTNILLLTMAVIPTVVAVPEAAFPNPGCPIYTEHQCCKYYSGRFTQCGANPVYLCKPGSNSYCGTGCDDWYPYYGDTLVFTPPPVDSNGKPFTEGGDQKWCGQN</sequence>
<evidence type="ECO:0000313" key="4">
    <source>
        <dbReference type="Proteomes" id="UP000215127"/>
    </source>
</evidence>
<proteinExistence type="predicted"/>
<feature type="chain" id="PRO_5012688347" description="Endo-1,3(4)-beta-glucanase 1 carbohydrate binding domain-containing protein" evidence="2">
    <location>
        <begin position="25"/>
        <end position="111"/>
    </location>
</feature>
<keyword evidence="2" id="KW-0732">Signal</keyword>
<reference evidence="3 4" key="1">
    <citation type="submission" date="2016-06" db="EMBL/GenBank/DDBJ databases">
        <authorList>
            <person name="Kjaerup R.B."/>
            <person name="Dalgaard T.S."/>
            <person name="Juul-Madsen H.R."/>
        </authorList>
    </citation>
    <scope>NUCLEOTIDE SEQUENCE [LARGE SCALE GENOMIC DNA]</scope>
</reference>
<organism evidence="3 4">
    <name type="scientific">Zymoseptoria tritici (strain ST99CH_3D7)</name>
    <dbReference type="NCBI Taxonomy" id="1276538"/>
    <lineage>
        <taxon>Eukaryota</taxon>
        <taxon>Fungi</taxon>
        <taxon>Dikarya</taxon>
        <taxon>Ascomycota</taxon>
        <taxon>Pezizomycotina</taxon>
        <taxon>Dothideomycetes</taxon>
        <taxon>Dothideomycetidae</taxon>
        <taxon>Mycosphaerellales</taxon>
        <taxon>Mycosphaerellaceae</taxon>
        <taxon>Zymoseptoria</taxon>
    </lineage>
</organism>
<name>A0A1X7RQQ0_ZYMT9</name>
<feature type="signal peptide" evidence="2">
    <location>
        <begin position="1"/>
        <end position="24"/>
    </location>
</feature>
<evidence type="ECO:0000256" key="2">
    <source>
        <dbReference type="SAM" id="SignalP"/>
    </source>
</evidence>
<dbReference type="AlphaFoldDB" id="A0A1X7RQQ0"/>
<feature type="region of interest" description="Disordered" evidence="1">
    <location>
        <begin position="92"/>
        <end position="111"/>
    </location>
</feature>
<dbReference type="Proteomes" id="UP000215127">
    <property type="component" value="Chromosome 4"/>
</dbReference>
<evidence type="ECO:0008006" key="5">
    <source>
        <dbReference type="Google" id="ProtNLM"/>
    </source>
</evidence>
<evidence type="ECO:0000313" key="3">
    <source>
        <dbReference type="EMBL" id="SMQ49728.1"/>
    </source>
</evidence>
<evidence type="ECO:0000256" key="1">
    <source>
        <dbReference type="SAM" id="MobiDB-lite"/>
    </source>
</evidence>
<keyword evidence="4" id="KW-1185">Reference proteome</keyword>
<accession>A0A1X7RQQ0</accession>
<gene>
    <name evidence="3" type="ORF">ZT3D7_G4879</name>
</gene>